<keyword evidence="1" id="KW-0732">Signal</keyword>
<gene>
    <name evidence="2" type="ORF">MFIFM68171_09780</name>
</gene>
<keyword evidence="3" id="KW-1185">Reference proteome</keyword>
<dbReference type="EMBL" id="BAAFSV010000005">
    <property type="protein sequence ID" value="GAB1319570.1"/>
    <property type="molecule type" value="Genomic_DNA"/>
</dbReference>
<name>A0ABQ0GPA7_9PEZI</name>
<dbReference type="Proteomes" id="UP001628179">
    <property type="component" value="Unassembled WGS sequence"/>
</dbReference>
<sequence>MAKLIALVLAAAALVANVQAACPPNANLCGSEIIDRYHCDDGTLVLITPAGNDPRDCHFFTNAEGIPQGGGVACCSVGRCRTDSNLNSFCD</sequence>
<reference evidence="2 3" key="1">
    <citation type="submission" date="2024-09" db="EMBL/GenBank/DDBJ databases">
        <title>Itraconazole resistance in Madurella fahalii resulting from another homologue of gene encoding cytochrome P450 14-alpha sterol demethylase (CYP51).</title>
        <authorList>
            <person name="Yoshioka I."/>
            <person name="Fahal A.H."/>
            <person name="Kaneko S."/>
            <person name="Yaguchi T."/>
        </authorList>
    </citation>
    <scope>NUCLEOTIDE SEQUENCE [LARGE SCALE GENOMIC DNA]</scope>
    <source>
        <strain evidence="2 3">IFM 68171</strain>
    </source>
</reference>
<dbReference type="RefSeq" id="XP_070921300.1">
    <property type="nucleotide sequence ID" value="XM_071065199.1"/>
</dbReference>
<organism evidence="2 3">
    <name type="scientific">Madurella fahalii</name>
    <dbReference type="NCBI Taxonomy" id="1157608"/>
    <lineage>
        <taxon>Eukaryota</taxon>
        <taxon>Fungi</taxon>
        <taxon>Dikarya</taxon>
        <taxon>Ascomycota</taxon>
        <taxon>Pezizomycotina</taxon>
        <taxon>Sordariomycetes</taxon>
        <taxon>Sordariomycetidae</taxon>
        <taxon>Sordariales</taxon>
        <taxon>Sordariales incertae sedis</taxon>
        <taxon>Madurella</taxon>
    </lineage>
</organism>
<dbReference type="GeneID" id="98180522"/>
<evidence type="ECO:0000313" key="2">
    <source>
        <dbReference type="EMBL" id="GAB1319570.1"/>
    </source>
</evidence>
<proteinExistence type="predicted"/>
<evidence type="ECO:0000313" key="3">
    <source>
        <dbReference type="Proteomes" id="UP001628179"/>
    </source>
</evidence>
<evidence type="ECO:0000256" key="1">
    <source>
        <dbReference type="SAM" id="SignalP"/>
    </source>
</evidence>
<comment type="caution">
    <text evidence="2">The sequence shown here is derived from an EMBL/GenBank/DDBJ whole genome shotgun (WGS) entry which is preliminary data.</text>
</comment>
<protein>
    <submittedName>
        <fullName evidence="2">Uncharacterized protein</fullName>
    </submittedName>
</protein>
<accession>A0ABQ0GPA7</accession>
<feature type="signal peptide" evidence="1">
    <location>
        <begin position="1"/>
        <end position="20"/>
    </location>
</feature>
<feature type="chain" id="PRO_5047282332" evidence="1">
    <location>
        <begin position="21"/>
        <end position="91"/>
    </location>
</feature>